<dbReference type="SMART" id="SM00729">
    <property type="entry name" value="Elp3"/>
    <property type="match status" value="1"/>
</dbReference>
<dbReference type="Pfam" id="PF00919">
    <property type="entry name" value="UPF0004"/>
    <property type="match status" value="1"/>
</dbReference>
<dbReference type="Gene3D" id="3.80.30.20">
    <property type="entry name" value="tm_1862 like domain"/>
    <property type="match status" value="1"/>
</dbReference>
<evidence type="ECO:0000256" key="1">
    <source>
        <dbReference type="ARBA" id="ARBA00001966"/>
    </source>
</evidence>
<evidence type="ECO:0000256" key="5">
    <source>
        <dbReference type="ARBA" id="ARBA00022723"/>
    </source>
</evidence>
<dbReference type="GO" id="GO:0051539">
    <property type="term" value="F:4 iron, 4 sulfur cluster binding"/>
    <property type="evidence" value="ECO:0007669"/>
    <property type="project" value="UniProtKB-KW"/>
</dbReference>
<dbReference type="InterPro" id="IPR058240">
    <property type="entry name" value="rSAM_sf"/>
</dbReference>
<dbReference type="AlphaFoldDB" id="A0A1V5SVK7"/>
<evidence type="ECO:0000256" key="3">
    <source>
        <dbReference type="ARBA" id="ARBA00022679"/>
    </source>
</evidence>
<dbReference type="NCBIfam" id="TIGR00089">
    <property type="entry name" value="MiaB/RimO family radical SAM methylthiotransferase"/>
    <property type="match status" value="1"/>
</dbReference>
<keyword evidence="4" id="KW-0949">S-adenosyl-L-methionine</keyword>
<dbReference type="PANTHER" id="PTHR11918:SF45">
    <property type="entry name" value="THREONYLCARBAMOYLADENOSINE TRNA METHYLTHIOTRANSFERASE"/>
    <property type="match status" value="1"/>
</dbReference>
<dbReference type="PANTHER" id="PTHR11918">
    <property type="entry name" value="RADICAL SAM PROTEINS"/>
    <property type="match status" value="1"/>
</dbReference>
<reference evidence="10" key="1">
    <citation type="submission" date="2017-02" db="EMBL/GenBank/DDBJ databases">
        <title>Delving into the versatile metabolic prowess of the omnipresent phylum Bacteroidetes.</title>
        <authorList>
            <person name="Nobu M.K."/>
            <person name="Mei R."/>
            <person name="Narihiro T."/>
            <person name="Kuroda K."/>
            <person name="Liu W.-T."/>
        </authorList>
    </citation>
    <scope>NUCLEOTIDE SEQUENCE</scope>
    <source>
        <strain evidence="10">ADurb.Bin276</strain>
    </source>
</reference>
<name>A0A1V5SVK7_9BACT</name>
<dbReference type="SFLD" id="SFLDS00029">
    <property type="entry name" value="Radical_SAM"/>
    <property type="match status" value="1"/>
</dbReference>
<dbReference type="EC" id="2.-.-.-" evidence="10"/>
<comment type="cofactor">
    <cofactor evidence="1">
        <name>[4Fe-4S] cluster</name>
        <dbReference type="ChEBI" id="CHEBI:49883"/>
    </cofactor>
</comment>
<evidence type="ECO:0000259" key="8">
    <source>
        <dbReference type="PROSITE" id="PS51449"/>
    </source>
</evidence>
<dbReference type="PROSITE" id="PS51449">
    <property type="entry name" value="MTTASE_N"/>
    <property type="match status" value="1"/>
</dbReference>
<evidence type="ECO:0000313" key="10">
    <source>
        <dbReference type="EMBL" id="OQA58518.1"/>
    </source>
</evidence>
<keyword evidence="5" id="KW-0479">Metal-binding</keyword>
<dbReference type="InterPro" id="IPR007197">
    <property type="entry name" value="rSAM"/>
</dbReference>
<evidence type="ECO:0000256" key="7">
    <source>
        <dbReference type="ARBA" id="ARBA00023014"/>
    </source>
</evidence>
<evidence type="ECO:0000256" key="2">
    <source>
        <dbReference type="ARBA" id="ARBA00022485"/>
    </source>
</evidence>
<dbReference type="Pfam" id="PF04055">
    <property type="entry name" value="Radical_SAM"/>
    <property type="match status" value="1"/>
</dbReference>
<dbReference type="NCBIfam" id="TIGR01579">
    <property type="entry name" value="MiaB-like-C"/>
    <property type="match status" value="1"/>
</dbReference>
<dbReference type="InterPro" id="IPR006467">
    <property type="entry name" value="MiaB-like_bact"/>
</dbReference>
<dbReference type="SUPFAM" id="SSF102114">
    <property type="entry name" value="Radical SAM enzymes"/>
    <property type="match status" value="1"/>
</dbReference>
<feature type="domain" description="MTTase N-terminal" evidence="8">
    <location>
        <begin position="1"/>
        <end position="114"/>
    </location>
</feature>
<dbReference type="CDD" id="cd01335">
    <property type="entry name" value="Radical_SAM"/>
    <property type="match status" value="1"/>
</dbReference>
<dbReference type="InterPro" id="IPR023404">
    <property type="entry name" value="rSAM_horseshoe"/>
</dbReference>
<keyword evidence="2" id="KW-0004">4Fe-4S</keyword>
<dbReference type="GO" id="GO:0035598">
    <property type="term" value="F:tRNA (N(6)-L-threonylcarbamoyladenosine(37)-C(2))-methylthiotransferase activity"/>
    <property type="evidence" value="ECO:0007669"/>
    <property type="project" value="TreeGrafter"/>
</dbReference>
<evidence type="ECO:0000259" key="9">
    <source>
        <dbReference type="PROSITE" id="PS51918"/>
    </source>
</evidence>
<dbReference type="PROSITE" id="PS01278">
    <property type="entry name" value="MTTASE_RADICAL"/>
    <property type="match status" value="1"/>
</dbReference>
<sequence>MKIAIKTLGCRVNQSESDILAALLKSEDISLVPFEDQADWYIINSCAVTKMSEKKTRQWISRALRNNETSQVILIGCYSPLYTRQFPLPQPRLQVIDSPEKIKKVMEKLNLPWDDSFSEKVIPETKRARVWLKIEDGCDHFCNYCIVPHLRGAVRSEEPEKIIHQAIHLERKGVHEIVLCGINLGRYDFGSNHTTLIELLEELIRATNIVRYRLSSIEPFLIDKKFLDRYFSLIPRVCPHFHIPLQSGSDEVLLKMGRGYTTQFYRELVELIRSYDRNIAISTDIIVGFPGESEKLFTETIEFCQEIGFSRAHVFVYSPRPFTPASQWDKIEGVPFQAKKDREAQLLKIIYNSQIKYYRSFIGKTLSVLVEATTENHVVTGYSDNYIPVRGEGILASDYGRILPIFIQGEQDRILLGKAIQNQYTV</sequence>
<evidence type="ECO:0000256" key="4">
    <source>
        <dbReference type="ARBA" id="ARBA00022691"/>
    </source>
</evidence>
<accession>A0A1V5SVK7</accession>
<keyword evidence="7" id="KW-0411">Iron-sulfur</keyword>
<dbReference type="EMBL" id="MWBQ01000071">
    <property type="protein sequence ID" value="OQA58518.1"/>
    <property type="molecule type" value="Genomic_DNA"/>
</dbReference>
<dbReference type="InterPro" id="IPR005839">
    <property type="entry name" value="Methylthiotransferase"/>
</dbReference>
<dbReference type="SFLD" id="SFLDG01061">
    <property type="entry name" value="methylthiotransferase"/>
    <property type="match status" value="1"/>
</dbReference>
<dbReference type="InterPro" id="IPR020612">
    <property type="entry name" value="Methylthiotransferase_CS"/>
</dbReference>
<dbReference type="PROSITE" id="PS51918">
    <property type="entry name" value="RADICAL_SAM"/>
    <property type="match status" value="1"/>
</dbReference>
<dbReference type="Proteomes" id="UP000485569">
    <property type="component" value="Unassembled WGS sequence"/>
</dbReference>
<keyword evidence="3 10" id="KW-0808">Transferase</keyword>
<proteinExistence type="predicted"/>
<evidence type="ECO:0000256" key="6">
    <source>
        <dbReference type="ARBA" id="ARBA00023004"/>
    </source>
</evidence>
<feature type="domain" description="Radical SAM core" evidence="9">
    <location>
        <begin position="124"/>
        <end position="356"/>
    </location>
</feature>
<comment type="caution">
    <text evidence="10">The sequence shown here is derived from an EMBL/GenBank/DDBJ whole genome shotgun (WGS) entry which is preliminary data.</text>
</comment>
<dbReference type="InterPro" id="IPR006638">
    <property type="entry name" value="Elp3/MiaA/NifB-like_rSAM"/>
</dbReference>
<gene>
    <name evidence="10" type="primary">mtaB</name>
    <name evidence="10" type="ORF">BWY41_01049</name>
</gene>
<dbReference type="GO" id="GO:0046872">
    <property type="term" value="F:metal ion binding"/>
    <property type="evidence" value="ECO:0007669"/>
    <property type="project" value="UniProtKB-KW"/>
</dbReference>
<dbReference type="SFLD" id="SFLDG01082">
    <property type="entry name" value="B12-binding_domain_containing"/>
    <property type="match status" value="1"/>
</dbReference>
<dbReference type="Gene3D" id="3.40.50.12160">
    <property type="entry name" value="Methylthiotransferase, N-terminal domain"/>
    <property type="match status" value="1"/>
</dbReference>
<organism evidence="10">
    <name type="scientific">Candidatus Atribacter allofermentans</name>
    <dbReference type="NCBI Taxonomy" id="1852833"/>
    <lineage>
        <taxon>Bacteria</taxon>
        <taxon>Pseudomonadati</taxon>
        <taxon>Atribacterota</taxon>
        <taxon>Atribacteria</taxon>
        <taxon>Atribacterales</taxon>
        <taxon>Atribacteraceae</taxon>
        <taxon>Atribacter</taxon>
    </lineage>
</organism>
<protein>
    <submittedName>
        <fullName evidence="10">Threonylcarbamoyladenosine tRNA methylthiotransferase MtaB</fullName>
        <ecNumber evidence="10">2.-.-.-</ecNumber>
    </submittedName>
</protein>
<keyword evidence="6" id="KW-0408">Iron</keyword>
<dbReference type="InterPro" id="IPR038135">
    <property type="entry name" value="Methylthiotransferase_N_sf"/>
</dbReference>
<dbReference type="InterPro" id="IPR013848">
    <property type="entry name" value="Methylthiotransferase_N"/>
</dbReference>